<dbReference type="InterPro" id="IPR017871">
    <property type="entry name" value="ABC_transporter-like_CS"/>
</dbReference>
<dbReference type="PROSITE" id="PS50893">
    <property type="entry name" value="ABC_TRANSPORTER_2"/>
    <property type="match status" value="1"/>
</dbReference>
<feature type="transmembrane region" description="Helical" evidence="9">
    <location>
        <begin position="65"/>
        <end position="83"/>
    </location>
</feature>
<dbReference type="GO" id="GO:0016887">
    <property type="term" value="F:ATP hydrolysis activity"/>
    <property type="evidence" value="ECO:0007669"/>
    <property type="project" value="InterPro"/>
</dbReference>
<dbReference type="FunFam" id="3.40.50.300:FF:000221">
    <property type="entry name" value="Multidrug ABC transporter ATP-binding protein"/>
    <property type="match status" value="1"/>
</dbReference>
<evidence type="ECO:0000259" key="11">
    <source>
        <dbReference type="PROSITE" id="PS50929"/>
    </source>
</evidence>
<dbReference type="PROSITE" id="PS50929">
    <property type="entry name" value="ABC_TM1F"/>
    <property type="match status" value="1"/>
</dbReference>
<dbReference type="Gene3D" id="1.20.1560.10">
    <property type="entry name" value="ABC transporter type 1, transmembrane domain"/>
    <property type="match status" value="1"/>
</dbReference>
<dbReference type="Proteomes" id="UP000001929">
    <property type="component" value="Chromosome"/>
</dbReference>
<dbReference type="eggNOG" id="COG1132">
    <property type="taxonomic scope" value="Bacteria"/>
</dbReference>
<dbReference type="STRING" id="269796.Rru_A0882"/>
<evidence type="ECO:0000313" key="12">
    <source>
        <dbReference type="EMBL" id="ABC21683.1"/>
    </source>
</evidence>
<feature type="domain" description="ABC transporter" evidence="10">
    <location>
        <begin position="342"/>
        <end position="576"/>
    </location>
</feature>
<keyword evidence="3" id="KW-1003">Cell membrane</keyword>
<keyword evidence="7 9" id="KW-1133">Transmembrane helix</keyword>
<dbReference type="InterPro" id="IPR003439">
    <property type="entry name" value="ABC_transporter-like_ATP-bd"/>
</dbReference>
<gene>
    <name evidence="12" type="ordered locus">Rru_A0882</name>
</gene>
<dbReference type="EnsemblBacteria" id="ABC21683">
    <property type="protein sequence ID" value="ABC21683"/>
    <property type="gene ID" value="Rru_A0882"/>
</dbReference>
<evidence type="ECO:0000256" key="2">
    <source>
        <dbReference type="ARBA" id="ARBA00022448"/>
    </source>
</evidence>
<evidence type="ECO:0000259" key="10">
    <source>
        <dbReference type="PROSITE" id="PS50893"/>
    </source>
</evidence>
<keyword evidence="13" id="KW-1185">Reference proteome</keyword>
<evidence type="ECO:0000256" key="9">
    <source>
        <dbReference type="SAM" id="Phobius"/>
    </source>
</evidence>
<dbReference type="SUPFAM" id="SSF52540">
    <property type="entry name" value="P-loop containing nucleoside triphosphate hydrolases"/>
    <property type="match status" value="1"/>
</dbReference>
<dbReference type="Pfam" id="PF00664">
    <property type="entry name" value="ABC_membrane"/>
    <property type="match status" value="1"/>
</dbReference>
<dbReference type="InterPro" id="IPR036640">
    <property type="entry name" value="ABC1_TM_sf"/>
</dbReference>
<dbReference type="KEGG" id="rru:Rru_A0882"/>
<organism evidence="12 13">
    <name type="scientific">Rhodospirillum rubrum (strain ATCC 11170 / ATH 1.1.1 / DSM 467 / LMG 4362 / NCIMB 8255 / S1)</name>
    <dbReference type="NCBI Taxonomy" id="269796"/>
    <lineage>
        <taxon>Bacteria</taxon>
        <taxon>Pseudomonadati</taxon>
        <taxon>Pseudomonadota</taxon>
        <taxon>Alphaproteobacteria</taxon>
        <taxon>Rhodospirillales</taxon>
        <taxon>Rhodospirillaceae</taxon>
        <taxon>Rhodospirillum</taxon>
    </lineage>
</organism>
<reference evidence="12 13" key="1">
    <citation type="journal article" date="2011" name="Stand. Genomic Sci.">
        <title>Complete genome sequence of Rhodospirillum rubrum type strain (S1).</title>
        <authorList>
            <person name="Munk A.C."/>
            <person name="Copeland A."/>
            <person name="Lucas S."/>
            <person name="Lapidus A."/>
            <person name="Del Rio T.G."/>
            <person name="Barry K."/>
            <person name="Detter J.C."/>
            <person name="Hammon N."/>
            <person name="Israni S."/>
            <person name="Pitluck S."/>
            <person name="Brettin T."/>
            <person name="Bruce D."/>
            <person name="Han C."/>
            <person name="Tapia R."/>
            <person name="Gilna P."/>
            <person name="Schmutz J."/>
            <person name="Larimer F."/>
            <person name="Land M."/>
            <person name="Kyrpides N.C."/>
            <person name="Mavromatis K."/>
            <person name="Richardson P."/>
            <person name="Rohde M."/>
            <person name="Goker M."/>
            <person name="Klenk H.P."/>
            <person name="Zhang Y."/>
            <person name="Roberts G.P."/>
            <person name="Reslewic S."/>
            <person name="Schwartz D.C."/>
        </authorList>
    </citation>
    <scope>NUCLEOTIDE SEQUENCE [LARGE SCALE GENOMIC DNA]</scope>
    <source>
        <strain evidence="13">ATCC 11170 / ATH 1.1.1 / DSM 467 / LMG 4362 / NCIMB 8255 / S1</strain>
    </source>
</reference>
<dbReference type="RefSeq" id="WP_011388637.1">
    <property type="nucleotide sequence ID" value="NC_007643.1"/>
</dbReference>
<evidence type="ECO:0000256" key="8">
    <source>
        <dbReference type="ARBA" id="ARBA00023136"/>
    </source>
</evidence>
<dbReference type="SUPFAM" id="SSF90123">
    <property type="entry name" value="ABC transporter transmembrane region"/>
    <property type="match status" value="1"/>
</dbReference>
<evidence type="ECO:0000256" key="7">
    <source>
        <dbReference type="ARBA" id="ARBA00022989"/>
    </source>
</evidence>
<dbReference type="InterPro" id="IPR003593">
    <property type="entry name" value="AAA+_ATPase"/>
</dbReference>
<keyword evidence="2" id="KW-0813">Transport</keyword>
<dbReference type="CDD" id="cd07346">
    <property type="entry name" value="ABC_6TM_exporters"/>
    <property type="match status" value="1"/>
</dbReference>
<name>Q2RW12_RHORT</name>
<sequence>MIRLIGLLVRTGSWDRAFLGAILARLAETLVSLVPYGVLMIIIAAALGAPSGMPGLFASPLEGQGPLWLTGVLVAAYGGRWALVRLATDLGQRAGYTMTARLRLAVAEHLMTLPGAFFQGKDSGRLTHVFMSDVTQIEQFPGLILPRLVSLVGLSLAAVVAALWADWRLGLVLGATIALGIGGLAVGERFQEKATAARAEAMATLNSRTLEFLSGIHVIRSFGLGARRSLRLGEAIEGARKTSKALTARYVVAAILVPLIVAVGCAMVISLAILFLSLGWMDPFGFLFFVFVCLRLTDPIRDLVDFSSILQQMVGSAGRLLDLLATPVEAEGTSPAPSDRTVRFEEVGFAHGGEAPILDGLSFVLAPGTITALVGGTGAGKTTALRLLSRHWTPTKGRVTVGGVDLSSLSRHAFSNLVGIVSQTVVLFSLSARDNIRLVRPQATDAEVERAARAARCDGFIKAMPQGYDTLLVNAGATLSGGERQRLALARLFLRDCPILLFDEATSALDVENEHLVQEAMSELVRGRTVLVVAHRLWTIKGADQILVLDQGRIIERGDHDALIAAEGFYHQSWVALEQAPGWCGRDAKAPA</sequence>
<dbReference type="PROSITE" id="PS00211">
    <property type="entry name" value="ABC_TRANSPORTER_1"/>
    <property type="match status" value="1"/>
</dbReference>
<dbReference type="InterPro" id="IPR039421">
    <property type="entry name" value="Type_1_exporter"/>
</dbReference>
<dbReference type="Pfam" id="PF00005">
    <property type="entry name" value="ABC_tran"/>
    <property type="match status" value="1"/>
</dbReference>
<dbReference type="EC" id="3.6.3.27" evidence="12"/>
<dbReference type="EMBL" id="CP000230">
    <property type="protein sequence ID" value="ABC21683.1"/>
    <property type="molecule type" value="Genomic_DNA"/>
</dbReference>
<dbReference type="HOGENOM" id="CLU_000604_84_3_5"/>
<dbReference type="PATRIC" id="fig|269796.9.peg.938"/>
<feature type="transmembrane region" description="Helical" evidence="9">
    <location>
        <begin position="250"/>
        <end position="274"/>
    </location>
</feature>
<dbReference type="PANTHER" id="PTHR24221">
    <property type="entry name" value="ATP-BINDING CASSETTE SUB-FAMILY B"/>
    <property type="match status" value="1"/>
</dbReference>
<dbReference type="GO" id="GO:0005524">
    <property type="term" value="F:ATP binding"/>
    <property type="evidence" value="ECO:0007669"/>
    <property type="project" value="UniProtKB-KW"/>
</dbReference>
<protein>
    <submittedName>
        <fullName evidence="12">ABC transporter, transmembrane region</fullName>
        <ecNumber evidence="12">3.6.3.27</ecNumber>
    </submittedName>
</protein>
<accession>Q2RW12</accession>
<dbReference type="SMART" id="SM00382">
    <property type="entry name" value="AAA"/>
    <property type="match status" value="1"/>
</dbReference>
<dbReference type="InterPro" id="IPR011527">
    <property type="entry name" value="ABC1_TM_dom"/>
</dbReference>
<evidence type="ECO:0000256" key="1">
    <source>
        <dbReference type="ARBA" id="ARBA00004651"/>
    </source>
</evidence>
<feature type="transmembrane region" description="Helical" evidence="9">
    <location>
        <begin position="33"/>
        <end position="53"/>
    </location>
</feature>
<dbReference type="InterPro" id="IPR027417">
    <property type="entry name" value="P-loop_NTPase"/>
</dbReference>
<evidence type="ECO:0000256" key="6">
    <source>
        <dbReference type="ARBA" id="ARBA00022840"/>
    </source>
</evidence>
<dbReference type="Gene3D" id="3.40.50.300">
    <property type="entry name" value="P-loop containing nucleotide triphosphate hydrolases"/>
    <property type="match status" value="1"/>
</dbReference>
<proteinExistence type="predicted"/>
<keyword evidence="8 9" id="KW-0472">Membrane</keyword>
<dbReference type="PANTHER" id="PTHR24221:SF654">
    <property type="entry name" value="ATP-BINDING CASSETTE SUB-FAMILY B MEMBER 6"/>
    <property type="match status" value="1"/>
</dbReference>
<evidence type="ECO:0000256" key="5">
    <source>
        <dbReference type="ARBA" id="ARBA00022741"/>
    </source>
</evidence>
<dbReference type="GO" id="GO:0005886">
    <property type="term" value="C:plasma membrane"/>
    <property type="evidence" value="ECO:0007669"/>
    <property type="project" value="UniProtKB-SubCell"/>
</dbReference>
<evidence type="ECO:0000256" key="4">
    <source>
        <dbReference type="ARBA" id="ARBA00022692"/>
    </source>
</evidence>
<keyword evidence="5" id="KW-0547">Nucleotide-binding</keyword>
<evidence type="ECO:0000313" key="13">
    <source>
        <dbReference type="Proteomes" id="UP000001929"/>
    </source>
</evidence>
<dbReference type="AlphaFoldDB" id="Q2RW12"/>
<comment type="subcellular location">
    <subcellularLocation>
        <location evidence="1">Cell membrane</location>
        <topology evidence="1">Multi-pass membrane protein</topology>
    </subcellularLocation>
</comment>
<evidence type="ECO:0000256" key="3">
    <source>
        <dbReference type="ARBA" id="ARBA00022475"/>
    </source>
</evidence>
<keyword evidence="12" id="KW-0378">Hydrolase</keyword>
<dbReference type="PhylomeDB" id="Q2RW12"/>
<feature type="transmembrane region" description="Helical" evidence="9">
    <location>
        <begin position="144"/>
        <end position="164"/>
    </location>
</feature>
<keyword evidence="4 9" id="KW-0812">Transmembrane</keyword>
<feature type="transmembrane region" description="Helical" evidence="9">
    <location>
        <begin position="170"/>
        <end position="187"/>
    </location>
</feature>
<keyword evidence="6" id="KW-0067">ATP-binding</keyword>
<dbReference type="GO" id="GO:0140359">
    <property type="term" value="F:ABC-type transporter activity"/>
    <property type="evidence" value="ECO:0007669"/>
    <property type="project" value="InterPro"/>
</dbReference>
<feature type="domain" description="ABC transmembrane type-1" evidence="11">
    <location>
        <begin position="19"/>
        <end position="312"/>
    </location>
</feature>